<feature type="chain" id="PRO_5015449480" evidence="1">
    <location>
        <begin position="21"/>
        <end position="305"/>
    </location>
</feature>
<keyword evidence="1" id="KW-0732">Signal</keyword>
<dbReference type="AlphaFoldDB" id="A0A2S7WC85"/>
<comment type="caution">
    <text evidence="2">The sequence shown here is derived from an EMBL/GenBank/DDBJ whole genome shotgun (WGS) entry which is preliminary data.</text>
</comment>
<feature type="signal peptide" evidence="1">
    <location>
        <begin position="1"/>
        <end position="20"/>
    </location>
</feature>
<proteinExistence type="predicted"/>
<sequence>MKIITFLCIQFFLISNLVVAQVPSWKVDENTYQYSMTFLAKLNANGKQLVSANDKVAAFFGNTCRGVSGLTYVASKNNYYAYLTVFSNTQGEVIKFKLYDSTNDKVIEVSKQISFNVNEHKGNLFQSYSIAEPTLNNKAEVLTFDFMNIKTVSSSINNGKISINIYDINDLTLLKPIFNVSKGAKLLKNRVLQKSGENTVNFTSEILYEVLSEDESSLNNYIVFVQKVPTPTLFYKKDAVCYARGAIKVVSNKEGKTVTINKNGKVIFTKKIINGEATFTDLEVDSYIVSIDSEVKLINIDLKTK</sequence>
<dbReference type="EMBL" id="MSCL01000001">
    <property type="protein sequence ID" value="PQJ75197.1"/>
    <property type="molecule type" value="Genomic_DNA"/>
</dbReference>
<dbReference type="RefSeq" id="WP_105046339.1">
    <property type="nucleotide sequence ID" value="NZ_CP150662.1"/>
</dbReference>
<evidence type="ECO:0000313" key="2">
    <source>
        <dbReference type="EMBL" id="PQJ75197.1"/>
    </source>
</evidence>
<evidence type="ECO:0000313" key="3">
    <source>
        <dbReference type="Proteomes" id="UP000237608"/>
    </source>
</evidence>
<dbReference type="Gene3D" id="2.60.40.2340">
    <property type="match status" value="1"/>
</dbReference>
<accession>A0A2S7WC85</accession>
<organism evidence="2 3">
    <name type="scientific">Polaribacter gangjinensis</name>
    <dbReference type="NCBI Taxonomy" id="574710"/>
    <lineage>
        <taxon>Bacteria</taxon>
        <taxon>Pseudomonadati</taxon>
        <taxon>Bacteroidota</taxon>
        <taxon>Flavobacteriia</taxon>
        <taxon>Flavobacteriales</taxon>
        <taxon>Flavobacteriaceae</taxon>
    </lineage>
</organism>
<dbReference type="OrthoDB" id="1086662at2"/>
<dbReference type="Proteomes" id="UP000237608">
    <property type="component" value="Unassembled WGS sequence"/>
</dbReference>
<reference evidence="2 3" key="1">
    <citation type="submission" date="2016-12" db="EMBL/GenBank/DDBJ databases">
        <title>Trade-off between light-utilization and light-protection in marine flavobacteria.</title>
        <authorList>
            <person name="Kumagai Y."/>
            <person name="Yoshizawa S."/>
            <person name="Kogure K."/>
            <person name="Iwasaki W."/>
        </authorList>
    </citation>
    <scope>NUCLEOTIDE SEQUENCE [LARGE SCALE GENOMIC DNA]</scope>
    <source>
        <strain evidence="2 3">KCTC 22729</strain>
    </source>
</reference>
<evidence type="ECO:0000256" key="1">
    <source>
        <dbReference type="SAM" id="SignalP"/>
    </source>
</evidence>
<gene>
    <name evidence="2" type="ORF">BTO13_08035</name>
</gene>
<keyword evidence="3" id="KW-1185">Reference proteome</keyword>
<name>A0A2S7WC85_9FLAO</name>
<protein>
    <submittedName>
        <fullName evidence="2">Uncharacterized protein</fullName>
    </submittedName>
</protein>